<sequence>MKHPYGRNACGSAFDNEMYHDNYFRKVISSEMKPHKIASCSGKRCDLRNWDRATLAPNLLLARRRRARGAGRPLM</sequence>
<keyword evidence="2" id="KW-1185">Reference proteome</keyword>
<dbReference type="Proteomes" id="UP000290572">
    <property type="component" value="Unassembled WGS sequence"/>
</dbReference>
<reference evidence="1 2" key="1">
    <citation type="submission" date="2018-03" db="EMBL/GenBank/DDBJ databases">
        <title>Draft genome sequence of Rohu Carp (Labeo rohita).</title>
        <authorList>
            <person name="Das P."/>
            <person name="Kushwaha B."/>
            <person name="Joshi C.G."/>
            <person name="Kumar D."/>
            <person name="Nagpure N.S."/>
            <person name="Sahoo L."/>
            <person name="Das S.P."/>
            <person name="Bit A."/>
            <person name="Patnaik S."/>
            <person name="Meher P.K."/>
            <person name="Jayasankar P."/>
            <person name="Koringa P.G."/>
            <person name="Patel N.V."/>
            <person name="Hinsu A.T."/>
            <person name="Kumar R."/>
            <person name="Pandey M."/>
            <person name="Agarwal S."/>
            <person name="Srivastava S."/>
            <person name="Singh M."/>
            <person name="Iquebal M.A."/>
            <person name="Jaiswal S."/>
            <person name="Angadi U.B."/>
            <person name="Kumar N."/>
            <person name="Raza M."/>
            <person name="Shah T.M."/>
            <person name="Rai A."/>
            <person name="Jena J.K."/>
        </authorList>
    </citation>
    <scope>NUCLEOTIDE SEQUENCE [LARGE SCALE GENOMIC DNA]</scope>
    <source>
        <strain evidence="1">DASCIFA01</strain>
        <tissue evidence="1">Testis</tissue>
    </source>
</reference>
<dbReference type="EMBL" id="QBIY01012660">
    <property type="protein sequence ID" value="RXN19721.1"/>
    <property type="molecule type" value="Genomic_DNA"/>
</dbReference>
<accession>A0A498MFA5</accession>
<name>A0A498MFA5_LABRO</name>
<gene>
    <name evidence="1" type="ORF">ROHU_025594</name>
</gene>
<comment type="caution">
    <text evidence="1">The sequence shown here is derived from an EMBL/GenBank/DDBJ whole genome shotgun (WGS) entry which is preliminary data.</text>
</comment>
<organism evidence="1 2">
    <name type="scientific">Labeo rohita</name>
    <name type="common">Indian major carp</name>
    <name type="synonym">Cyprinus rohita</name>
    <dbReference type="NCBI Taxonomy" id="84645"/>
    <lineage>
        <taxon>Eukaryota</taxon>
        <taxon>Metazoa</taxon>
        <taxon>Chordata</taxon>
        <taxon>Craniata</taxon>
        <taxon>Vertebrata</taxon>
        <taxon>Euteleostomi</taxon>
        <taxon>Actinopterygii</taxon>
        <taxon>Neopterygii</taxon>
        <taxon>Teleostei</taxon>
        <taxon>Ostariophysi</taxon>
        <taxon>Cypriniformes</taxon>
        <taxon>Cyprinidae</taxon>
        <taxon>Labeoninae</taxon>
        <taxon>Labeonini</taxon>
        <taxon>Labeo</taxon>
    </lineage>
</organism>
<protein>
    <submittedName>
        <fullName evidence="1">Uncharacterized protein</fullName>
    </submittedName>
</protein>
<evidence type="ECO:0000313" key="1">
    <source>
        <dbReference type="EMBL" id="RXN19721.1"/>
    </source>
</evidence>
<evidence type="ECO:0000313" key="2">
    <source>
        <dbReference type="Proteomes" id="UP000290572"/>
    </source>
</evidence>
<proteinExistence type="predicted"/>
<dbReference type="AlphaFoldDB" id="A0A498MFA5"/>